<gene>
    <name evidence="1" type="ORF">POPTR_015G059501v4</name>
</gene>
<organism evidence="1 2">
    <name type="scientific">Populus trichocarpa</name>
    <name type="common">Western balsam poplar</name>
    <name type="synonym">Populus balsamifera subsp. trichocarpa</name>
    <dbReference type="NCBI Taxonomy" id="3694"/>
    <lineage>
        <taxon>Eukaryota</taxon>
        <taxon>Viridiplantae</taxon>
        <taxon>Streptophyta</taxon>
        <taxon>Embryophyta</taxon>
        <taxon>Tracheophyta</taxon>
        <taxon>Spermatophyta</taxon>
        <taxon>Magnoliopsida</taxon>
        <taxon>eudicotyledons</taxon>
        <taxon>Gunneridae</taxon>
        <taxon>Pentapetalae</taxon>
        <taxon>rosids</taxon>
        <taxon>fabids</taxon>
        <taxon>Malpighiales</taxon>
        <taxon>Salicaceae</taxon>
        <taxon>Saliceae</taxon>
        <taxon>Populus</taxon>
    </lineage>
</organism>
<keyword evidence="2" id="KW-1185">Reference proteome</keyword>
<evidence type="ECO:0000313" key="1">
    <source>
        <dbReference type="EMBL" id="KAI9381133.1"/>
    </source>
</evidence>
<reference evidence="1 2" key="1">
    <citation type="journal article" date="2006" name="Science">
        <title>The genome of black cottonwood, Populus trichocarpa (Torr. &amp; Gray).</title>
        <authorList>
            <person name="Tuskan G.A."/>
            <person name="Difazio S."/>
            <person name="Jansson S."/>
            <person name="Bohlmann J."/>
            <person name="Grigoriev I."/>
            <person name="Hellsten U."/>
            <person name="Putnam N."/>
            <person name="Ralph S."/>
            <person name="Rombauts S."/>
            <person name="Salamov A."/>
            <person name="Schein J."/>
            <person name="Sterck L."/>
            <person name="Aerts A."/>
            <person name="Bhalerao R.R."/>
            <person name="Bhalerao R.P."/>
            <person name="Blaudez D."/>
            <person name="Boerjan W."/>
            <person name="Brun A."/>
            <person name="Brunner A."/>
            <person name="Busov V."/>
            <person name="Campbell M."/>
            <person name="Carlson J."/>
            <person name="Chalot M."/>
            <person name="Chapman J."/>
            <person name="Chen G.L."/>
            <person name="Cooper D."/>
            <person name="Coutinho P.M."/>
            <person name="Couturier J."/>
            <person name="Covert S."/>
            <person name="Cronk Q."/>
            <person name="Cunningham R."/>
            <person name="Davis J."/>
            <person name="Degroeve S."/>
            <person name="Dejardin A."/>
            <person name="Depamphilis C."/>
            <person name="Detter J."/>
            <person name="Dirks B."/>
            <person name="Dubchak I."/>
            <person name="Duplessis S."/>
            <person name="Ehlting J."/>
            <person name="Ellis B."/>
            <person name="Gendler K."/>
            <person name="Goodstein D."/>
            <person name="Gribskov M."/>
            <person name="Grimwood J."/>
            <person name="Groover A."/>
            <person name="Gunter L."/>
            <person name="Hamberger B."/>
            <person name="Heinze B."/>
            <person name="Helariutta Y."/>
            <person name="Henrissat B."/>
            <person name="Holligan D."/>
            <person name="Holt R."/>
            <person name="Huang W."/>
            <person name="Islam-Faridi N."/>
            <person name="Jones S."/>
            <person name="Jones-Rhoades M."/>
            <person name="Jorgensen R."/>
            <person name="Joshi C."/>
            <person name="Kangasjarvi J."/>
            <person name="Karlsson J."/>
            <person name="Kelleher C."/>
            <person name="Kirkpatrick R."/>
            <person name="Kirst M."/>
            <person name="Kohler A."/>
            <person name="Kalluri U."/>
            <person name="Larimer F."/>
            <person name="Leebens-Mack J."/>
            <person name="Leple J.C."/>
            <person name="Locascio P."/>
            <person name="Lou Y."/>
            <person name="Lucas S."/>
            <person name="Martin F."/>
            <person name="Montanini B."/>
            <person name="Napoli C."/>
            <person name="Nelson D.R."/>
            <person name="Nelson C."/>
            <person name="Nieminen K."/>
            <person name="Nilsson O."/>
            <person name="Pereda V."/>
            <person name="Peter G."/>
            <person name="Philippe R."/>
            <person name="Pilate G."/>
            <person name="Poliakov A."/>
            <person name="Razumovskaya J."/>
            <person name="Richardson P."/>
            <person name="Rinaldi C."/>
            <person name="Ritland K."/>
            <person name="Rouze P."/>
            <person name="Ryaboy D."/>
            <person name="Schmutz J."/>
            <person name="Schrader J."/>
            <person name="Segerman B."/>
            <person name="Shin H."/>
            <person name="Siddiqui A."/>
            <person name="Sterky F."/>
            <person name="Terry A."/>
            <person name="Tsai C.J."/>
            <person name="Uberbacher E."/>
            <person name="Unneberg P."/>
            <person name="Vahala J."/>
            <person name="Wall K."/>
            <person name="Wessler S."/>
            <person name="Yang G."/>
            <person name="Yin T."/>
            <person name="Douglas C."/>
            <person name="Marra M."/>
            <person name="Sandberg G."/>
            <person name="Van de Peer Y."/>
            <person name="Rokhsar D."/>
        </authorList>
    </citation>
    <scope>NUCLEOTIDE SEQUENCE [LARGE SCALE GENOMIC DNA]</scope>
    <source>
        <strain evidence="2">cv. Nisqually</strain>
    </source>
</reference>
<sequence length="144" mass="16409">MVIGRLMSVFGCYFSILKRGIALDYKTISRKNPEEEEERKKASKRKCRDSFLLEMPHQTSPKSSQTTLHFSHLNPIKPSQNQPTITKTRIFHPKLFMGFSRSSFCPFYQTPISGFQPKVSQNAKLASLYVGLREVALAGNLLIL</sequence>
<accession>A0ACC0RV43</accession>
<protein>
    <submittedName>
        <fullName evidence="1">Uncharacterized protein</fullName>
    </submittedName>
</protein>
<evidence type="ECO:0000313" key="2">
    <source>
        <dbReference type="Proteomes" id="UP000006729"/>
    </source>
</evidence>
<proteinExistence type="predicted"/>
<dbReference type="Proteomes" id="UP000006729">
    <property type="component" value="Chromosome 15"/>
</dbReference>
<name>A0ACC0RV43_POPTR</name>
<dbReference type="EMBL" id="CM009304">
    <property type="protein sequence ID" value="KAI9381133.1"/>
    <property type="molecule type" value="Genomic_DNA"/>
</dbReference>
<comment type="caution">
    <text evidence="1">The sequence shown here is derived from an EMBL/GenBank/DDBJ whole genome shotgun (WGS) entry which is preliminary data.</text>
</comment>